<organism evidence="1 2">
    <name type="scientific">Variovorax paradoxus</name>
    <dbReference type="NCBI Taxonomy" id="34073"/>
    <lineage>
        <taxon>Bacteria</taxon>
        <taxon>Pseudomonadati</taxon>
        <taxon>Pseudomonadota</taxon>
        <taxon>Betaproteobacteria</taxon>
        <taxon>Burkholderiales</taxon>
        <taxon>Comamonadaceae</taxon>
        <taxon>Variovorax</taxon>
    </lineage>
</organism>
<comment type="caution">
    <text evidence="1">The sequence shown here is derived from an EMBL/GenBank/DDBJ whole genome shotgun (WGS) entry which is preliminary data.</text>
</comment>
<name>A0A0H2MLF8_VARPD</name>
<keyword evidence="2" id="KW-1185">Reference proteome</keyword>
<proteinExistence type="predicted"/>
<dbReference type="Proteomes" id="UP000035170">
    <property type="component" value="Unassembled WGS sequence"/>
</dbReference>
<sequence length="208" mass="22562">MTILTNSGFDAAARSPAYGALALVELQLRPGTARYTNWPLTVDAMGQSWQGVGNLGSIGQLHESEDGAAEKMTLTLSPVDIGTRALALGNPADYQDRSVRVWLALLDANSLQLNGAPVLRFAGVMDQLKIERDGGKATIKMECRTASYDVRSNPSALRMNHAQHQARHPGERGFEYLTSIIGNPAVWVSKWLEANLRHIAAIRAAQGR</sequence>
<dbReference type="EMBL" id="JZWI01000006">
    <property type="protein sequence ID" value="KLN57615.1"/>
    <property type="molecule type" value="Genomic_DNA"/>
</dbReference>
<protein>
    <submittedName>
        <fullName evidence="1">Uncharacterized protein</fullName>
    </submittedName>
</protein>
<evidence type="ECO:0000313" key="2">
    <source>
        <dbReference type="Proteomes" id="UP000035170"/>
    </source>
</evidence>
<gene>
    <name evidence="1" type="ORF">VPARA_11280</name>
</gene>
<dbReference type="PATRIC" id="fig|34073.19.peg.1148"/>
<reference evidence="1 2" key="1">
    <citation type="submission" date="2015-03" db="EMBL/GenBank/DDBJ databases">
        <title>Genome sequence of Variovorax paradoxus TBEA6.</title>
        <authorList>
            <person name="Poehlein A."/>
            <person name="Schuldes J."/>
            <person name="Wuebbeler J.H."/>
            <person name="Hiessl S."/>
            <person name="Steinbuechel A."/>
            <person name="Daniel R."/>
        </authorList>
    </citation>
    <scope>NUCLEOTIDE SEQUENCE [LARGE SCALE GENOMIC DNA]</scope>
    <source>
        <strain evidence="1 2">TBEA6</strain>
    </source>
</reference>
<accession>A0A0H2MLF8</accession>
<dbReference type="AlphaFoldDB" id="A0A0H2MLF8"/>
<dbReference type="RefSeq" id="WP_047783639.1">
    <property type="nucleotide sequence ID" value="NZ_JZWI01000006.1"/>
</dbReference>
<evidence type="ECO:0000313" key="1">
    <source>
        <dbReference type="EMBL" id="KLN57615.1"/>
    </source>
</evidence>